<dbReference type="EMBL" id="MU155145">
    <property type="protein sequence ID" value="KAF9484236.1"/>
    <property type="molecule type" value="Genomic_DNA"/>
</dbReference>
<dbReference type="AlphaFoldDB" id="A0A9P6CXL1"/>
<dbReference type="OrthoDB" id="3114516at2759"/>
<name>A0A9P6CXL1_9AGAR</name>
<reference evidence="1" key="1">
    <citation type="submission" date="2020-11" db="EMBL/GenBank/DDBJ databases">
        <authorList>
            <consortium name="DOE Joint Genome Institute"/>
            <person name="Ahrendt S."/>
            <person name="Riley R."/>
            <person name="Andreopoulos W."/>
            <person name="Labutti K."/>
            <person name="Pangilinan J."/>
            <person name="Ruiz-Duenas F.J."/>
            <person name="Barrasa J.M."/>
            <person name="Sanchez-Garcia M."/>
            <person name="Camarero S."/>
            <person name="Miyauchi S."/>
            <person name="Serrano A."/>
            <person name="Linde D."/>
            <person name="Babiker R."/>
            <person name="Drula E."/>
            <person name="Ayuso-Fernandez I."/>
            <person name="Pacheco R."/>
            <person name="Padilla G."/>
            <person name="Ferreira P."/>
            <person name="Barriuso J."/>
            <person name="Kellner H."/>
            <person name="Castanera R."/>
            <person name="Alfaro M."/>
            <person name="Ramirez L."/>
            <person name="Pisabarro A.G."/>
            <person name="Kuo A."/>
            <person name="Tritt A."/>
            <person name="Lipzen A."/>
            <person name="He G."/>
            <person name="Yan M."/>
            <person name="Ng V."/>
            <person name="Cullen D."/>
            <person name="Martin F."/>
            <person name="Rosso M.-N."/>
            <person name="Henrissat B."/>
            <person name="Hibbett D."/>
            <person name="Martinez A.T."/>
            <person name="Grigoriev I.V."/>
        </authorList>
    </citation>
    <scope>NUCLEOTIDE SEQUENCE</scope>
    <source>
        <strain evidence="1">CIRM-BRFM 674</strain>
    </source>
</reference>
<evidence type="ECO:0000313" key="1">
    <source>
        <dbReference type="EMBL" id="KAF9484236.1"/>
    </source>
</evidence>
<dbReference type="Proteomes" id="UP000807469">
    <property type="component" value="Unassembled WGS sequence"/>
</dbReference>
<accession>A0A9P6CXL1</accession>
<protein>
    <submittedName>
        <fullName evidence="1">Uncharacterized protein</fullName>
    </submittedName>
</protein>
<keyword evidence="2" id="KW-1185">Reference proteome</keyword>
<comment type="caution">
    <text evidence="1">The sequence shown here is derived from an EMBL/GenBank/DDBJ whole genome shotgun (WGS) entry which is preliminary data.</text>
</comment>
<sequence>MVRDWKRFQSSLELLRWWRKKLGSMPPSIRFQLNQESDYDFEGVEYSYLTNEMLDFFLEFLGSAQYLDVGPFLLLVLEHRKESIGGSPKLCPNLHTLAACPEPNVFKKPEPGPMSSAELVQILPLHIPPIRRLVIQSTKLLGVFRSSFTEWSGLTHLSMHDIKVSPPIWHALIRGTTNLRWGFFDLGPVEQWEESNFVVVPRSAATLLYLSTLSFATHASRNPEGLTFPLNNLLENVHLPELREFSIFTDVDRDYAPGTIDTINMLLKSAPNVQKLTLGLHFTSLDRGGGLNWHTIEPLSTRVPSLTHLQLHMNFVYDAWYNDPAESLMRWREILTPGHWINLKSATNTIRKITAFVADIRLDGPSVLKELRDALELEPGKHAENLGDDVILEVASEDEEEFLENAVKWTTWSVR</sequence>
<evidence type="ECO:0000313" key="2">
    <source>
        <dbReference type="Proteomes" id="UP000807469"/>
    </source>
</evidence>
<dbReference type="SUPFAM" id="SSF52047">
    <property type="entry name" value="RNI-like"/>
    <property type="match status" value="1"/>
</dbReference>
<gene>
    <name evidence="1" type="ORF">BDN70DRAFT_928485</name>
</gene>
<organism evidence="1 2">
    <name type="scientific">Pholiota conissans</name>
    <dbReference type="NCBI Taxonomy" id="109636"/>
    <lineage>
        <taxon>Eukaryota</taxon>
        <taxon>Fungi</taxon>
        <taxon>Dikarya</taxon>
        <taxon>Basidiomycota</taxon>
        <taxon>Agaricomycotina</taxon>
        <taxon>Agaricomycetes</taxon>
        <taxon>Agaricomycetidae</taxon>
        <taxon>Agaricales</taxon>
        <taxon>Agaricineae</taxon>
        <taxon>Strophariaceae</taxon>
        <taxon>Pholiota</taxon>
    </lineage>
</organism>
<proteinExistence type="predicted"/>